<dbReference type="AlphaFoldDB" id="A0A2N1LBS7"/>
<dbReference type="Pfam" id="PF12836">
    <property type="entry name" value="HHH_3"/>
    <property type="match status" value="1"/>
</dbReference>
<dbReference type="Gene3D" id="1.10.150.280">
    <property type="entry name" value="AF1531-like domain"/>
    <property type="match status" value="1"/>
</dbReference>
<proteinExistence type="predicted"/>
<evidence type="ECO:0000313" key="2">
    <source>
        <dbReference type="Proteomes" id="UP000233469"/>
    </source>
</evidence>
<protein>
    <submittedName>
        <fullName evidence="1">Uncharacterized protein</fullName>
    </submittedName>
</protein>
<name>A0A2N1LBS7_9GLOM</name>
<reference evidence="1 2" key="1">
    <citation type="submission" date="2016-04" db="EMBL/GenBank/DDBJ databases">
        <title>Genome analyses suggest a sexual origin of heterokaryosis in a supposedly ancient asexual fungus.</title>
        <authorList>
            <person name="Ropars J."/>
            <person name="Sedzielewska K."/>
            <person name="Noel J."/>
            <person name="Charron P."/>
            <person name="Farinelli L."/>
            <person name="Marton T."/>
            <person name="Kruger M."/>
            <person name="Pelin A."/>
            <person name="Brachmann A."/>
            <person name="Corradi N."/>
        </authorList>
    </citation>
    <scope>NUCLEOTIDE SEQUENCE [LARGE SCALE GENOMIC DNA]</scope>
    <source>
        <strain evidence="1 2">C2</strain>
    </source>
</reference>
<dbReference type="Proteomes" id="UP000233469">
    <property type="component" value="Unassembled WGS sequence"/>
</dbReference>
<dbReference type="EMBL" id="LLXL01008837">
    <property type="protein sequence ID" value="PKK46787.1"/>
    <property type="molecule type" value="Genomic_DNA"/>
</dbReference>
<evidence type="ECO:0000313" key="1">
    <source>
        <dbReference type="EMBL" id="PKK46787.1"/>
    </source>
</evidence>
<accession>A0A2N1LBS7</accession>
<reference evidence="1 2" key="2">
    <citation type="submission" date="2017-10" db="EMBL/GenBank/DDBJ databases">
        <title>Extensive intraspecific genome diversity in a model arbuscular mycorrhizal fungus.</title>
        <authorList>
            <person name="Chen E.C.H."/>
            <person name="Morin E."/>
            <person name="Baudet D."/>
            <person name="Noel J."/>
            <person name="Ndikumana S."/>
            <person name="Charron P."/>
            <person name="St-Onge C."/>
            <person name="Giorgi J."/>
            <person name="Grigoriev I.V."/>
            <person name="Roux C."/>
            <person name="Martin F.M."/>
            <person name="Corradi N."/>
        </authorList>
    </citation>
    <scope>NUCLEOTIDE SEQUENCE [LARGE SCALE GENOMIC DNA]</scope>
    <source>
        <strain evidence="1 2">C2</strain>
    </source>
</reference>
<gene>
    <name evidence="1" type="ORF">RhiirC2_764713</name>
</gene>
<sequence>MERHFGPTMVERAFHLLEHRKVNANYFDVCELQQANGIGDKYATYIVDERKNGPYKNWNDLKSRVSKISKNLEDRFEY</sequence>
<organism evidence="1 2">
    <name type="scientific">Rhizophagus irregularis</name>
    <dbReference type="NCBI Taxonomy" id="588596"/>
    <lineage>
        <taxon>Eukaryota</taxon>
        <taxon>Fungi</taxon>
        <taxon>Fungi incertae sedis</taxon>
        <taxon>Mucoromycota</taxon>
        <taxon>Glomeromycotina</taxon>
        <taxon>Glomeromycetes</taxon>
        <taxon>Glomerales</taxon>
        <taxon>Glomeraceae</taxon>
        <taxon>Rhizophagus</taxon>
    </lineage>
</organism>
<dbReference type="SUPFAM" id="SSF160975">
    <property type="entry name" value="AF1531-like"/>
    <property type="match status" value="1"/>
</dbReference>
<comment type="caution">
    <text evidence="1">The sequence shown here is derived from an EMBL/GenBank/DDBJ whole genome shotgun (WGS) entry which is preliminary data.</text>
</comment>